<keyword evidence="3" id="KW-0547">Nucleotide-binding</keyword>
<dbReference type="PROSITE" id="PS00455">
    <property type="entry name" value="AMP_BINDING"/>
    <property type="match status" value="1"/>
</dbReference>
<evidence type="ECO:0000313" key="8">
    <source>
        <dbReference type="Proteomes" id="UP001499878"/>
    </source>
</evidence>
<dbReference type="SUPFAM" id="SSF56801">
    <property type="entry name" value="Acetyl-CoA synthetase-like"/>
    <property type="match status" value="1"/>
</dbReference>
<dbReference type="RefSeq" id="WP_345632242.1">
    <property type="nucleotide sequence ID" value="NZ_BAABJR010000009.1"/>
</dbReference>
<dbReference type="Proteomes" id="UP001499878">
    <property type="component" value="Unassembled WGS sequence"/>
</dbReference>
<reference evidence="8" key="1">
    <citation type="journal article" date="2019" name="Int. J. Syst. Evol. Microbiol.">
        <title>The Global Catalogue of Microorganisms (GCM) 10K type strain sequencing project: providing services to taxonomists for standard genome sequencing and annotation.</title>
        <authorList>
            <consortium name="The Broad Institute Genomics Platform"/>
            <consortium name="The Broad Institute Genome Sequencing Center for Infectious Disease"/>
            <person name="Wu L."/>
            <person name="Ma J."/>
        </authorList>
    </citation>
    <scope>NUCLEOTIDE SEQUENCE [LARGE SCALE GENOMIC DNA]</scope>
    <source>
        <strain evidence="8">JCM 18306</strain>
    </source>
</reference>
<dbReference type="PANTHER" id="PTHR43605:SF10">
    <property type="entry name" value="ACYL-COA SYNTHETASE MEDIUM CHAIN FAMILY MEMBER 3"/>
    <property type="match status" value="1"/>
</dbReference>
<dbReference type="InterPro" id="IPR000873">
    <property type="entry name" value="AMP-dep_synth/lig_dom"/>
</dbReference>
<gene>
    <name evidence="7" type="ORF">GCM10023323_40240</name>
</gene>
<accession>A0ABP9T7Q3</accession>
<proteinExistence type="inferred from homology"/>
<keyword evidence="8" id="KW-1185">Reference proteome</keyword>
<feature type="domain" description="AMP-dependent synthetase/ligase" evidence="5">
    <location>
        <begin position="50"/>
        <end position="415"/>
    </location>
</feature>
<name>A0ABP9T7Q3_9ACTN</name>
<keyword evidence="4" id="KW-0067">ATP-binding</keyword>
<dbReference type="PANTHER" id="PTHR43605">
    <property type="entry name" value="ACYL-COENZYME A SYNTHETASE"/>
    <property type="match status" value="1"/>
</dbReference>
<dbReference type="EMBL" id="BAABJR010000009">
    <property type="protein sequence ID" value="GAA5210875.1"/>
    <property type="molecule type" value="Genomic_DNA"/>
</dbReference>
<dbReference type="InterPro" id="IPR045851">
    <property type="entry name" value="AMP-bd_C_sf"/>
</dbReference>
<keyword evidence="2" id="KW-0436">Ligase</keyword>
<comment type="caution">
    <text evidence="7">The sequence shown here is derived from an EMBL/GenBank/DDBJ whole genome shotgun (WGS) entry which is preliminary data.</text>
</comment>
<dbReference type="Gene3D" id="3.40.50.12780">
    <property type="entry name" value="N-terminal domain of ligase-like"/>
    <property type="match status" value="1"/>
</dbReference>
<evidence type="ECO:0000256" key="4">
    <source>
        <dbReference type="ARBA" id="ARBA00022840"/>
    </source>
</evidence>
<evidence type="ECO:0000259" key="5">
    <source>
        <dbReference type="Pfam" id="PF00501"/>
    </source>
</evidence>
<dbReference type="InterPro" id="IPR025110">
    <property type="entry name" value="AMP-bd_C"/>
</dbReference>
<sequence length="555" mass="60185">MTSHRSEAIQALLAERESTIDEIWRAAEERLDRPLSEGLNTAHEACDRWARDRSRIAIIVRHPDGRSERWTFAELSHASSRMATALTAAGLKPGDRFAALLGQGVEAFICALAAWRAGLIYMPMFVGFGPDAVAERLRSGRPEAVVVDHRYREVLEKARLLLDHDPKIYTVTGEGGRGLLVGDRSLWAEIDRHTASAGTAVTAPGDAATLMYTSGTTGAPKGCIQPHSMVLSLQPFVRHAFALLPSDLLFTGANPGWSYGLHVTGTAVMAQGRPAVIYTGDFDARAWLRVMAEERVTYAAGAPTAFRRVVQAARQVGLPTSLRGASCAGEPLDAPLAEAWHVLAGSDLQDGYGQSESAMVLANLAYDPHPAVPGALSSVVPGFYVGLVDDDGNEQQEQGIIALRSPRYQASTGYWNAPHLWDARWRGEWFLTGDLARRDEQGRWHFIGRDDDLIVTSGYNVGPTEVENIILAHPGVQEAAVVAAPDPARGNVVRAVIVPNGTDLQARIAADVRDAVKQHLGRHAAPKVIDFVDALPRTETGKIRRNVLREQHSGD</sequence>
<dbReference type="InterPro" id="IPR051087">
    <property type="entry name" value="Mitochondrial_ACSM"/>
</dbReference>
<dbReference type="InterPro" id="IPR042099">
    <property type="entry name" value="ANL_N_sf"/>
</dbReference>
<feature type="domain" description="AMP-binding enzyme C-terminal" evidence="6">
    <location>
        <begin position="465"/>
        <end position="542"/>
    </location>
</feature>
<evidence type="ECO:0000313" key="7">
    <source>
        <dbReference type="EMBL" id="GAA5210875.1"/>
    </source>
</evidence>
<evidence type="ECO:0000259" key="6">
    <source>
        <dbReference type="Pfam" id="PF13193"/>
    </source>
</evidence>
<comment type="similarity">
    <text evidence="1">Belongs to the ATP-dependent AMP-binding enzyme family.</text>
</comment>
<dbReference type="Pfam" id="PF00501">
    <property type="entry name" value="AMP-binding"/>
    <property type="match status" value="1"/>
</dbReference>
<evidence type="ECO:0000256" key="2">
    <source>
        <dbReference type="ARBA" id="ARBA00022598"/>
    </source>
</evidence>
<protein>
    <submittedName>
        <fullName evidence="7">AMP-binding protein</fullName>
    </submittedName>
</protein>
<organism evidence="7 8">
    <name type="scientific">Streptomyces thinghirensis</name>
    <dbReference type="NCBI Taxonomy" id="551547"/>
    <lineage>
        <taxon>Bacteria</taxon>
        <taxon>Bacillati</taxon>
        <taxon>Actinomycetota</taxon>
        <taxon>Actinomycetes</taxon>
        <taxon>Kitasatosporales</taxon>
        <taxon>Streptomycetaceae</taxon>
        <taxon>Streptomyces</taxon>
    </lineage>
</organism>
<dbReference type="Pfam" id="PF13193">
    <property type="entry name" value="AMP-binding_C"/>
    <property type="match status" value="1"/>
</dbReference>
<dbReference type="Gene3D" id="3.30.300.30">
    <property type="match status" value="1"/>
</dbReference>
<evidence type="ECO:0000256" key="3">
    <source>
        <dbReference type="ARBA" id="ARBA00022741"/>
    </source>
</evidence>
<dbReference type="InterPro" id="IPR020845">
    <property type="entry name" value="AMP-binding_CS"/>
</dbReference>
<evidence type="ECO:0000256" key="1">
    <source>
        <dbReference type="ARBA" id="ARBA00006432"/>
    </source>
</evidence>